<feature type="coiled-coil region" evidence="1">
    <location>
        <begin position="41"/>
        <end position="93"/>
    </location>
</feature>
<evidence type="ECO:0000256" key="1">
    <source>
        <dbReference type="SAM" id="Coils"/>
    </source>
</evidence>
<evidence type="ECO:0000313" key="3">
    <source>
        <dbReference type="Proteomes" id="UP001431217"/>
    </source>
</evidence>
<gene>
    <name evidence="2" type="ORF">M2650_09530</name>
</gene>
<keyword evidence="1" id="KW-0175">Coiled coil</keyword>
<comment type="caution">
    <text evidence="2">The sequence shown here is derived from an EMBL/GenBank/DDBJ whole genome shotgun (WGS) entry which is preliminary data.</text>
</comment>
<name>A0ABT0MJ29_9GAMM</name>
<accession>A0ABT0MJ29</accession>
<protein>
    <recommendedName>
        <fullName evidence="4">Lipoprotein</fullName>
    </recommendedName>
</protein>
<dbReference type="Proteomes" id="UP001431217">
    <property type="component" value="Unassembled WGS sequence"/>
</dbReference>
<dbReference type="EMBL" id="JAMBEP010000001">
    <property type="protein sequence ID" value="MCL1634869.1"/>
    <property type="molecule type" value="Genomic_DNA"/>
</dbReference>
<evidence type="ECO:0000313" key="2">
    <source>
        <dbReference type="EMBL" id="MCL1634869.1"/>
    </source>
</evidence>
<evidence type="ECO:0008006" key="4">
    <source>
        <dbReference type="Google" id="ProtNLM"/>
    </source>
</evidence>
<reference evidence="2 3" key="1">
    <citation type="submission" date="2022-05" db="EMBL/GenBank/DDBJ databases">
        <title>Luteimonas sp. SX5, whole genome shotgun sequencing project.</title>
        <authorList>
            <person name="Zhao G."/>
            <person name="Shen L."/>
        </authorList>
    </citation>
    <scope>NUCLEOTIDE SEQUENCE [LARGE SCALE GENOMIC DNA]</scope>
    <source>
        <strain evidence="2 3">SX5</strain>
    </source>
</reference>
<proteinExistence type="predicted"/>
<dbReference type="RefSeq" id="WP_249473658.1">
    <property type="nucleotide sequence ID" value="NZ_JAMBEP010000001.1"/>
</dbReference>
<organism evidence="2 3">
    <name type="scientific">Luteimonas galliterrae</name>
    <dbReference type="NCBI Taxonomy" id="2940486"/>
    <lineage>
        <taxon>Bacteria</taxon>
        <taxon>Pseudomonadati</taxon>
        <taxon>Pseudomonadota</taxon>
        <taxon>Gammaproteobacteria</taxon>
        <taxon>Lysobacterales</taxon>
        <taxon>Lysobacteraceae</taxon>
        <taxon>Luteimonas</taxon>
    </lineage>
</organism>
<dbReference type="PROSITE" id="PS51257">
    <property type="entry name" value="PROKAR_LIPOPROTEIN"/>
    <property type="match status" value="1"/>
</dbReference>
<sequence>MNKYAVLLTTCLALAACKGEDPKAVAAAQLAAKEQAAAPILQQYEAAVAEHKWEQARAQADLLQWQYAGTQAAAKAQQGYEEVKAKAEEAREDRRLVGLWSYDNVAVGGKGTQKTASIYAKERVDVDGSGTKPVRLIFRDHPEWGRSAYLVLQAGDFRCPGGCKVQVKADDAAAKPMAATRPKTDEAIAMFIEDERALWRLARKSKTIAIEFPVKAGNTRTAVFEVGGLDGANLPGWD</sequence>
<keyword evidence="3" id="KW-1185">Reference proteome</keyword>